<evidence type="ECO:0000313" key="2">
    <source>
        <dbReference type="EMBL" id="KAL0632696.1"/>
    </source>
</evidence>
<evidence type="ECO:0000313" key="3">
    <source>
        <dbReference type="Proteomes" id="UP001447188"/>
    </source>
</evidence>
<organism evidence="2 3">
    <name type="scientific">Discina gigas</name>
    <dbReference type="NCBI Taxonomy" id="1032678"/>
    <lineage>
        <taxon>Eukaryota</taxon>
        <taxon>Fungi</taxon>
        <taxon>Dikarya</taxon>
        <taxon>Ascomycota</taxon>
        <taxon>Pezizomycotina</taxon>
        <taxon>Pezizomycetes</taxon>
        <taxon>Pezizales</taxon>
        <taxon>Discinaceae</taxon>
        <taxon>Discina</taxon>
    </lineage>
</organism>
<sequence>MVALFILGAGCAFSHHTYYSQLDGSIAGGADQQQWVIQIGAGLAFLSSAALASVIGISRTQWVWVTLRRRFITLAGVDALFGVTSDPLYFMNHDMLRRAKLATLMAVIMWIFPFTAILTPGTISVQTIIKTDTVPCSVRTILFDFDPYSNSTAERLCCTNDTLTTTTSIAFYTENQELAIPVFTDRVLRLAAFYGTIRPPSNTGLDIRGAVPRMRPAHDTTIAQDCGRNCTYTVKFLAPGIKCFEETSWSSPNLTWHSPQEFMRDSAYRAALAQDPNVLWVGYIPAGETDPRILLCHRSVARYTVRMDLQDHHFLEPIIQDVETVHMVADLEPLYPDLQYIPNQAVFFILYDVLKGNLTEYSFRASDVALTPLFSDIDDIPSDLGSGIELMSQKMVVSLLSIDSPGTNKTQPLMVYSALEPNLCTTAKSVPVYTYRIRRLLIVYTFTATIALLMSIVGFVALGWNGVASNVSVSAILRTTRNPTLDHLMGGGCLGGNPMPKELERLRLKFGEIKTGGEKEEDSEHVGHVALGIEGEVSPIRRGGRYS</sequence>
<name>A0ABR3GAU8_9PEZI</name>
<reference evidence="2 3" key="1">
    <citation type="submission" date="2024-02" db="EMBL/GenBank/DDBJ databases">
        <title>Discinaceae phylogenomics.</title>
        <authorList>
            <person name="Dirks A.C."/>
            <person name="James T.Y."/>
        </authorList>
    </citation>
    <scope>NUCLEOTIDE SEQUENCE [LARGE SCALE GENOMIC DNA]</scope>
    <source>
        <strain evidence="2 3">ACD0624</strain>
    </source>
</reference>
<dbReference type="PANTHER" id="PTHR35041">
    <property type="entry name" value="MEDIATOR OF RNA POLYMERASE II TRANSCRIPTION SUBUNIT 1"/>
    <property type="match status" value="1"/>
</dbReference>
<feature type="transmembrane region" description="Helical" evidence="1">
    <location>
        <begin position="441"/>
        <end position="464"/>
    </location>
</feature>
<evidence type="ECO:0000256" key="1">
    <source>
        <dbReference type="SAM" id="Phobius"/>
    </source>
</evidence>
<keyword evidence="3" id="KW-1185">Reference proteome</keyword>
<proteinExistence type="predicted"/>
<dbReference type="Proteomes" id="UP001447188">
    <property type="component" value="Unassembled WGS sequence"/>
</dbReference>
<keyword evidence="1" id="KW-1133">Transmembrane helix</keyword>
<accession>A0ABR3GAU8</accession>
<keyword evidence="1" id="KW-0812">Transmembrane</keyword>
<dbReference type="EMBL" id="JBBBZM010000156">
    <property type="protein sequence ID" value="KAL0632696.1"/>
    <property type="molecule type" value="Genomic_DNA"/>
</dbReference>
<dbReference type="PANTHER" id="PTHR35041:SF6">
    <property type="entry name" value="FORMYLMETHIONINE DEFORMYLASE-LIKE PROTEIN-RELATED"/>
    <property type="match status" value="1"/>
</dbReference>
<comment type="caution">
    <text evidence="2">The sequence shown here is derived from an EMBL/GenBank/DDBJ whole genome shotgun (WGS) entry which is preliminary data.</text>
</comment>
<feature type="transmembrane region" description="Helical" evidence="1">
    <location>
        <begin position="102"/>
        <end position="123"/>
    </location>
</feature>
<feature type="transmembrane region" description="Helical" evidence="1">
    <location>
        <begin position="38"/>
        <end position="59"/>
    </location>
</feature>
<feature type="transmembrane region" description="Helical" evidence="1">
    <location>
        <begin position="71"/>
        <end position="90"/>
    </location>
</feature>
<gene>
    <name evidence="2" type="ORF">Q9L58_008417</name>
</gene>
<keyword evidence="1" id="KW-0472">Membrane</keyword>
<protein>
    <submittedName>
        <fullName evidence="2">Uncharacterized protein</fullName>
    </submittedName>
</protein>